<dbReference type="InterPro" id="IPR037066">
    <property type="entry name" value="Plug_dom_sf"/>
</dbReference>
<name>A0AAX1NCZ7_9BACT</name>
<dbReference type="InterPro" id="IPR023997">
    <property type="entry name" value="TonB-dep_OMP_SusC/RagA_CS"/>
</dbReference>
<dbReference type="Gene3D" id="2.40.170.20">
    <property type="entry name" value="TonB-dependent receptor, beta-barrel domain"/>
    <property type="match status" value="1"/>
</dbReference>
<evidence type="ECO:0000256" key="4">
    <source>
        <dbReference type="ARBA" id="ARBA00022692"/>
    </source>
</evidence>
<keyword evidence="3 7" id="KW-1134">Transmembrane beta strand</keyword>
<dbReference type="InterPro" id="IPR039426">
    <property type="entry name" value="TonB-dep_rcpt-like"/>
</dbReference>
<dbReference type="Proteomes" id="UP000678679">
    <property type="component" value="Chromosome 2"/>
</dbReference>
<gene>
    <name evidence="9" type="ORF">KMW28_23505</name>
</gene>
<dbReference type="NCBIfam" id="TIGR04057">
    <property type="entry name" value="SusC_RagA_signa"/>
    <property type="match status" value="1"/>
</dbReference>
<evidence type="ECO:0000313" key="9">
    <source>
        <dbReference type="EMBL" id="QWG05389.1"/>
    </source>
</evidence>
<dbReference type="InterPro" id="IPR036942">
    <property type="entry name" value="Beta-barrel_TonB_sf"/>
</dbReference>
<comment type="subcellular location">
    <subcellularLocation>
        <location evidence="1 7">Cell outer membrane</location>
        <topology evidence="1 7">Multi-pass membrane protein</topology>
    </subcellularLocation>
</comment>
<evidence type="ECO:0000256" key="7">
    <source>
        <dbReference type="PROSITE-ProRule" id="PRU01360"/>
    </source>
</evidence>
<evidence type="ECO:0000256" key="5">
    <source>
        <dbReference type="ARBA" id="ARBA00023136"/>
    </source>
</evidence>
<evidence type="ECO:0000256" key="2">
    <source>
        <dbReference type="ARBA" id="ARBA00022448"/>
    </source>
</evidence>
<dbReference type="SUPFAM" id="SSF49464">
    <property type="entry name" value="Carboxypeptidase regulatory domain-like"/>
    <property type="match status" value="1"/>
</dbReference>
<feature type="domain" description="TonB-dependent receptor plug" evidence="8">
    <location>
        <begin position="124"/>
        <end position="233"/>
    </location>
</feature>
<dbReference type="EMBL" id="CP076133">
    <property type="protein sequence ID" value="QWG05389.1"/>
    <property type="molecule type" value="Genomic_DNA"/>
</dbReference>
<dbReference type="Pfam" id="PF07715">
    <property type="entry name" value="Plug"/>
    <property type="match status" value="1"/>
</dbReference>
<keyword evidence="6 7" id="KW-0998">Cell outer membrane</keyword>
<dbReference type="RefSeq" id="WP_169661954.1">
    <property type="nucleotide sequence ID" value="NZ_CP076133.1"/>
</dbReference>
<evidence type="ECO:0000256" key="3">
    <source>
        <dbReference type="ARBA" id="ARBA00022452"/>
    </source>
</evidence>
<evidence type="ECO:0000256" key="1">
    <source>
        <dbReference type="ARBA" id="ARBA00004571"/>
    </source>
</evidence>
<keyword evidence="5 7" id="KW-0472">Membrane</keyword>
<sequence>MNFTKNTKKPNFLLLYLTFFILFISGYEIQAQTVQLKGKVISSDDNLPLPGVNVLIQGTNSGTITNFDGEYQLMVERGDVLEFRFIGMETQVVVIKDQARVDVSLETSVKLLDELVKIGYGEQKKKEISGAVSHVKGDVIETFTTGDFGDALQGQIAGVSVSNTGAPGENAVIQIRGVSTVSDMAGATEPLYVVDGIPQNENPRLAPSEIETLDILKDLASCAIYGTRGANGVILITTKKGNKGKLNLSFNGTYGIKNITSDIPLMNSNEQIYFDIVKHRNMNGNHDGEMILPIGQRPEWFNNETDLRDVILLDNQPTQNYNLSVSGGSKGLTYNLTGGIYDDRGSVYNSGFSRKNARAGVRYKQGKWDINSSLAISSETTTRANPYLLLQMIRYKPYQPEVDPNRDDPVLSPGIGHSPESSIANQVVTTMRREDKLYRDRLQGNISIGYEFTENLNFRGNIGANSINDFRIQFNPFIPTYDSQGQLLSNNANSFVENSSGRRTGTSFDGRLTYAKKFGDHKFSAMLGASNEIYTSESFTARKYGVVDNSIRVLNGATLDAAATSGYNYTYKVIGTLGRLMYDYKGKYMFSMSGNYNGNSKFAKNNKWKFFPSVSGAWNVADEAFWDGMRGVTNNFKIRASHGQVGGQSFLPYTDEVTIQHGLDYPFGGAGNQALYFGAAQVRYANTEVQWETSIQNNFGIDVGFLDNKFTLVADIYHTEKADMLFPVQLPPSVGTGSGSNSKLTMNMGNMVNKGIEIALGYKGGNTKFNWSVNGTFTKNINEITNMNTDEFVYTSDNGLISGAEASSKVTVFAEGYEAGAFFLYKTDGIVKTTEQLEEFRKIKPDAQMGDLIYVDTNGDGEITDADRVYSGSGFSDWEAGLMVTLNWKGFDFMMHWYAAIGHQVMNGSSAQAYSEGRHKNQVSTWSEANPHSDIPAYRGGMKENDNFKAYTDLWLEDGSFVRLKNIQLGYTLPKSVLKKTGASNIRVFVSAQNPLTFTRYTGYDPEVAGNGVSSRGLDKGNYPISAMYLTGFKLNF</sequence>
<dbReference type="Gene3D" id="2.60.40.1120">
    <property type="entry name" value="Carboxypeptidase-like, regulatory domain"/>
    <property type="match status" value="1"/>
</dbReference>
<protein>
    <submittedName>
        <fullName evidence="9">SusC/RagA family TonB-linked outer membrane protein</fullName>
    </submittedName>
</protein>
<proteinExistence type="inferred from homology"/>
<dbReference type="InterPro" id="IPR023996">
    <property type="entry name" value="TonB-dep_OMP_SusC/RagA"/>
</dbReference>
<dbReference type="KEGG" id="fya:KMW28_23505"/>
<dbReference type="AlphaFoldDB" id="A0AAX1NCZ7"/>
<reference evidence="9 10" key="1">
    <citation type="submission" date="2021-05" db="EMBL/GenBank/DDBJ databases">
        <title>Comparative genomic studies on the polysaccharide-degrading batcterial strains of the Flammeovirga genus.</title>
        <authorList>
            <person name="Zewei F."/>
            <person name="Zheng Z."/>
            <person name="Yu L."/>
            <person name="Ruyue G."/>
            <person name="Yanhong M."/>
            <person name="Yuanyuan C."/>
            <person name="Jingyan G."/>
            <person name="Wenjun H."/>
        </authorList>
    </citation>
    <scope>NUCLEOTIDE SEQUENCE [LARGE SCALE GENOMIC DNA]</scope>
    <source>
        <strain evidence="9 10">NBRC:100898</strain>
    </source>
</reference>
<evidence type="ECO:0000256" key="6">
    <source>
        <dbReference type="ARBA" id="ARBA00023237"/>
    </source>
</evidence>
<organism evidence="9 10">
    <name type="scientific">Flammeovirga yaeyamensis</name>
    <dbReference type="NCBI Taxonomy" id="367791"/>
    <lineage>
        <taxon>Bacteria</taxon>
        <taxon>Pseudomonadati</taxon>
        <taxon>Bacteroidota</taxon>
        <taxon>Cytophagia</taxon>
        <taxon>Cytophagales</taxon>
        <taxon>Flammeovirgaceae</taxon>
        <taxon>Flammeovirga</taxon>
    </lineage>
</organism>
<accession>A0AAX1NCZ7</accession>
<dbReference type="SUPFAM" id="SSF56935">
    <property type="entry name" value="Porins"/>
    <property type="match status" value="1"/>
</dbReference>
<dbReference type="GO" id="GO:0009279">
    <property type="term" value="C:cell outer membrane"/>
    <property type="evidence" value="ECO:0007669"/>
    <property type="project" value="UniProtKB-SubCell"/>
</dbReference>
<dbReference type="InterPro" id="IPR012910">
    <property type="entry name" value="Plug_dom"/>
</dbReference>
<dbReference type="PROSITE" id="PS52016">
    <property type="entry name" value="TONB_DEPENDENT_REC_3"/>
    <property type="match status" value="1"/>
</dbReference>
<dbReference type="Gene3D" id="2.170.130.10">
    <property type="entry name" value="TonB-dependent receptor, plug domain"/>
    <property type="match status" value="1"/>
</dbReference>
<keyword evidence="2 7" id="KW-0813">Transport</keyword>
<evidence type="ECO:0000313" key="10">
    <source>
        <dbReference type="Proteomes" id="UP000678679"/>
    </source>
</evidence>
<keyword evidence="4 7" id="KW-0812">Transmembrane</keyword>
<dbReference type="NCBIfam" id="TIGR04056">
    <property type="entry name" value="OMP_RagA_SusC"/>
    <property type="match status" value="1"/>
</dbReference>
<dbReference type="Pfam" id="PF13715">
    <property type="entry name" value="CarbopepD_reg_2"/>
    <property type="match status" value="1"/>
</dbReference>
<keyword evidence="10" id="KW-1185">Reference proteome</keyword>
<comment type="similarity">
    <text evidence="7">Belongs to the TonB-dependent receptor family.</text>
</comment>
<evidence type="ECO:0000259" key="8">
    <source>
        <dbReference type="Pfam" id="PF07715"/>
    </source>
</evidence>
<dbReference type="InterPro" id="IPR008969">
    <property type="entry name" value="CarboxyPept-like_regulatory"/>
</dbReference>